<dbReference type="GO" id="GO:0004843">
    <property type="term" value="F:cysteine-type deubiquitinase activity"/>
    <property type="evidence" value="ECO:0007669"/>
    <property type="project" value="UniProtKB-UniRule"/>
</dbReference>
<feature type="coiled-coil region" evidence="9">
    <location>
        <begin position="304"/>
        <end position="338"/>
    </location>
</feature>
<evidence type="ECO:0000313" key="12">
    <source>
        <dbReference type="EMBL" id="ORZ04532.1"/>
    </source>
</evidence>
<evidence type="ECO:0000256" key="10">
    <source>
        <dbReference type="SAM" id="MobiDB-lite"/>
    </source>
</evidence>
<feature type="site" description="Important for enzyme activity" evidence="7">
    <location>
        <position position="203"/>
    </location>
</feature>
<evidence type="ECO:0000313" key="13">
    <source>
        <dbReference type="Proteomes" id="UP000193648"/>
    </source>
</evidence>
<accession>A0A1Y2G935</accession>
<dbReference type="Pfam" id="PF01088">
    <property type="entry name" value="Peptidase_C12"/>
    <property type="match status" value="1"/>
</dbReference>
<dbReference type="STRING" id="64571.A0A1Y2G935"/>
<keyword evidence="4 7" id="KW-0833">Ubl conjugation pathway</keyword>
<evidence type="ECO:0000256" key="6">
    <source>
        <dbReference type="ARBA" id="ARBA00022807"/>
    </source>
</evidence>
<dbReference type="EMBL" id="MCFF01000056">
    <property type="protein sequence ID" value="ORZ04532.1"/>
    <property type="molecule type" value="Genomic_DNA"/>
</dbReference>
<evidence type="ECO:0000256" key="4">
    <source>
        <dbReference type="ARBA" id="ARBA00022786"/>
    </source>
</evidence>
<dbReference type="InParanoid" id="A0A1Y2G935"/>
<reference evidence="12 13" key="1">
    <citation type="submission" date="2016-07" db="EMBL/GenBank/DDBJ databases">
        <title>Pervasive Adenine N6-methylation of Active Genes in Fungi.</title>
        <authorList>
            <consortium name="DOE Joint Genome Institute"/>
            <person name="Mondo S.J."/>
            <person name="Dannebaum R.O."/>
            <person name="Kuo R.C."/>
            <person name="Labutti K."/>
            <person name="Haridas S."/>
            <person name="Kuo A."/>
            <person name="Salamov A."/>
            <person name="Ahrendt S.R."/>
            <person name="Lipzen A."/>
            <person name="Sullivan W."/>
            <person name="Andreopoulos W.B."/>
            <person name="Clum A."/>
            <person name="Lindquist E."/>
            <person name="Daum C."/>
            <person name="Ramamoorthy G.K."/>
            <person name="Gryganskyi A."/>
            <person name="Culley D."/>
            <person name="Magnuson J.K."/>
            <person name="James T.Y."/>
            <person name="O'Malley M.A."/>
            <person name="Stajich J.E."/>
            <person name="Spatafora J.W."/>
            <person name="Visel A."/>
            <person name="Grigoriev I.V."/>
        </authorList>
    </citation>
    <scope>NUCLEOTIDE SEQUENCE [LARGE SCALE GENOMIC DNA]</scope>
    <source>
        <strain evidence="12 13">NRRL 3116</strain>
    </source>
</reference>
<evidence type="ECO:0000256" key="8">
    <source>
        <dbReference type="RuleBase" id="RU361215"/>
    </source>
</evidence>
<evidence type="ECO:0000256" key="9">
    <source>
        <dbReference type="SAM" id="Coils"/>
    </source>
</evidence>
<comment type="similarity">
    <text evidence="2 7 8">Belongs to the peptidase C12 family.</text>
</comment>
<feature type="site" description="Transition state stabilizer" evidence="7">
    <location>
        <position position="97"/>
    </location>
</feature>
<dbReference type="GO" id="GO:0005737">
    <property type="term" value="C:cytoplasm"/>
    <property type="evidence" value="ECO:0007669"/>
    <property type="project" value="TreeGrafter"/>
</dbReference>
<keyword evidence="5 7" id="KW-0378">Hydrolase</keyword>
<evidence type="ECO:0000256" key="5">
    <source>
        <dbReference type="ARBA" id="ARBA00022801"/>
    </source>
</evidence>
<feature type="compositionally biased region" description="Basic and acidic residues" evidence="10">
    <location>
        <begin position="358"/>
        <end position="369"/>
    </location>
</feature>
<gene>
    <name evidence="12" type="ORF">BCR41DRAFT_362594</name>
</gene>
<proteinExistence type="inferred from homology"/>
<keyword evidence="9" id="KW-0175">Coiled coil</keyword>
<evidence type="ECO:0000256" key="1">
    <source>
        <dbReference type="ARBA" id="ARBA00000707"/>
    </source>
</evidence>
<feature type="domain" description="UCH catalytic" evidence="11">
    <location>
        <begin position="19"/>
        <end position="249"/>
    </location>
</feature>
<evidence type="ECO:0000259" key="11">
    <source>
        <dbReference type="PROSITE" id="PS52048"/>
    </source>
</evidence>
<dbReference type="SUPFAM" id="SSF54001">
    <property type="entry name" value="Cysteine proteinases"/>
    <property type="match status" value="1"/>
</dbReference>
<evidence type="ECO:0000256" key="7">
    <source>
        <dbReference type="PROSITE-ProRule" id="PRU01393"/>
    </source>
</evidence>
<dbReference type="EC" id="3.4.19.12" evidence="8"/>
<dbReference type="PROSITE" id="PS52048">
    <property type="entry name" value="UCH_DOMAIN"/>
    <property type="match status" value="1"/>
</dbReference>
<dbReference type="Gene3D" id="3.40.532.10">
    <property type="entry name" value="Peptidase C12, ubiquitin carboxyl-terminal hydrolase"/>
    <property type="match status" value="1"/>
</dbReference>
<dbReference type="GeneID" id="33567589"/>
<keyword evidence="13" id="KW-1185">Reference proteome</keyword>
<feature type="active site" description="Nucleophile" evidence="7">
    <location>
        <position position="103"/>
    </location>
</feature>
<dbReference type="PANTHER" id="PTHR10589">
    <property type="entry name" value="UBIQUITIN CARBOXYL-TERMINAL HYDROLASE"/>
    <property type="match status" value="1"/>
</dbReference>
<dbReference type="GO" id="GO:0016579">
    <property type="term" value="P:protein deubiquitination"/>
    <property type="evidence" value="ECO:0007669"/>
    <property type="project" value="TreeGrafter"/>
</dbReference>
<comment type="caution">
    <text evidence="12">The sequence shown here is derived from an EMBL/GenBank/DDBJ whole genome shotgun (WGS) entry which is preliminary data.</text>
</comment>
<feature type="active site" description="Proton donor" evidence="7">
    <location>
        <position position="188"/>
    </location>
</feature>
<dbReference type="OrthoDB" id="1924260at2759"/>
<organism evidence="12 13">
    <name type="scientific">Lobosporangium transversale</name>
    <dbReference type="NCBI Taxonomy" id="64571"/>
    <lineage>
        <taxon>Eukaryota</taxon>
        <taxon>Fungi</taxon>
        <taxon>Fungi incertae sedis</taxon>
        <taxon>Mucoromycota</taxon>
        <taxon>Mortierellomycotina</taxon>
        <taxon>Mortierellomycetes</taxon>
        <taxon>Mortierellales</taxon>
        <taxon>Mortierellaceae</taxon>
        <taxon>Lobosporangium</taxon>
    </lineage>
</organism>
<dbReference type="InterPro" id="IPR038765">
    <property type="entry name" value="Papain-like_cys_pep_sf"/>
</dbReference>
<dbReference type="PRINTS" id="PR00707">
    <property type="entry name" value="UBCTHYDRLASE"/>
</dbReference>
<evidence type="ECO:0000256" key="3">
    <source>
        <dbReference type="ARBA" id="ARBA00022670"/>
    </source>
</evidence>
<dbReference type="GO" id="GO:0006511">
    <property type="term" value="P:ubiquitin-dependent protein catabolic process"/>
    <property type="evidence" value="ECO:0007669"/>
    <property type="project" value="UniProtKB-UniRule"/>
</dbReference>
<dbReference type="RefSeq" id="XP_021876578.1">
    <property type="nucleotide sequence ID" value="XM_022025746.1"/>
</dbReference>
<dbReference type="InterPro" id="IPR001578">
    <property type="entry name" value="Peptidase_C12_UCH"/>
</dbReference>
<protein>
    <recommendedName>
        <fullName evidence="8">Ubiquitin carboxyl-terminal hydrolase</fullName>
        <ecNumber evidence="8">3.4.19.12</ecNumber>
    </recommendedName>
</protein>
<evidence type="ECO:0000256" key="2">
    <source>
        <dbReference type="ARBA" id="ARBA00009326"/>
    </source>
</evidence>
<name>A0A1Y2G935_9FUNG</name>
<keyword evidence="3 7" id="KW-0645">Protease</keyword>
<dbReference type="Proteomes" id="UP000193648">
    <property type="component" value="Unassembled WGS sequence"/>
</dbReference>
<comment type="catalytic activity">
    <reaction evidence="1 7 8">
        <text>Thiol-dependent hydrolysis of ester, thioester, amide, peptide and isopeptide bonds formed by the C-terminal Gly of ubiquitin (a 76-residue protein attached to proteins as an intracellular targeting signal).</text>
        <dbReference type="EC" id="3.4.19.12"/>
    </reaction>
</comment>
<dbReference type="InterPro" id="IPR036959">
    <property type="entry name" value="Peptidase_C12_UCH_sf"/>
</dbReference>
<dbReference type="PANTHER" id="PTHR10589:SF16">
    <property type="entry name" value="UBIQUITIN CARBOXYL-TERMINAL HYDROLASE ISOZYME L5"/>
    <property type="match status" value="1"/>
</dbReference>
<dbReference type="AlphaFoldDB" id="A0A1Y2G935"/>
<sequence length="414" mass="47240">MTNRITSTVDPAYVSLGGHWCTIESSPAVFNALIQKNGVRGAYIKEVWSLDREIFDLFKKETVYGFIFLLKSQGRRLSKVESMGMDVDTSNIYFANQVIPDACGTQALLSIVLNSPTLDIGPMLNEFKEFTSKFDPKDKGLAMTNCKELRENHNSLTGRFERQPILPLPFLMEIDGQENPDDDDTQFHYVAYVHMDGYVWELDGLQPEPLRLMPCTEETWLDVVRIELMARMRTYGEEEGHFVLMAVIKDPMIVLHEKLDKLRVIAEASIARSTSVRGNQQEQEKEKEKGKHYIQPTMAIVDEIAAVEQEIETLEQGIVAEQREIQETEADFQEAINIFMKAYVEMKGIHTNNYNSKAKAEAKAKDKSKGRIKNKPRTKAKNRGRKRLLTNDADSDHSMDLDSDEYNNGINVCR</sequence>
<keyword evidence="6 7" id="KW-0788">Thiol protease</keyword>
<feature type="region of interest" description="Disordered" evidence="10">
    <location>
        <begin position="357"/>
        <end position="414"/>
    </location>
</feature>
<feature type="compositionally biased region" description="Basic residues" evidence="10">
    <location>
        <begin position="370"/>
        <end position="388"/>
    </location>
</feature>